<keyword evidence="16" id="KW-1185">Reference proteome</keyword>
<keyword evidence="12" id="KW-0539">Nucleus</keyword>
<dbReference type="Pfam" id="PF00850">
    <property type="entry name" value="Hist_deacetyl"/>
    <property type="match status" value="1"/>
</dbReference>
<dbReference type="GO" id="GO:0046872">
    <property type="term" value="F:metal ion binding"/>
    <property type="evidence" value="ECO:0007669"/>
    <property type="project" value="UniProtKB-KW"/>
</dbReference>
<dbReference type="Gene3D" id="3.10.490.10">
    <property type="entry name" value="Gamma-glutamyl cyclotransferase-like"/>
    <property type="match status" value="1"/>
</dbReference>
<dbReference type="Proteomes" id="UP001374584">
    <property type="component" value="Unassembled WGS sequence"/>
</dbReference>
<keyword evidence="11" id="KW-0804">Transcription</keyword>
<gene>
    <name evidence="15" type="ORF">VNO80_21871</name>
</gene>
<evidence type="ECO:0000256" key="1">
    <source>
        <dbReference type="ARBA" id="ARBA00001947"/>
    </source>
</evidence>
<evidence type="ECO:0000256" key="8">
    <source>
        <dbReference type="ARBA" id="ARBA00022833"/>
    </source>
</evidence>
<dbReference type="EMBL" id="JAYMYR010000008">
    <property type="protein sequence ID" value="KAK7347341.1"/>
    <property type="molecule type" value="Genomic_DNA"/>
</dbReference>
<dbReference type="AlphaFoldDB" id="A0AAN9M3U1"/>
<dbReference type="GO" id="GO:0000118">
    <property type="term" value="C:histone deacetylase complex"/>
    <property type="evidence" value="ECO:0007669"/>
    <property type="project" value="TreeGrafter"/>
</dbReference>
<evidence type="ECO:0000313" key="15">
    <source>
        <dbReference type="EMBL" id="KAK7347341.1"/>
    </source>
</evidence>
<comment type="catalytic activity">
    <reaction evidence="13">
        <text>N(6)-acetyl-L-lysyl-[histone] + H2O = L-lysyl-[histone] + acetate</text>
        <dbReference type="Rhea" id="RHEA:58196"/>
        <dbReference type="Rhea" id="RHEA-COMP:9845"/>
        <dbReference type="Rhea" id="RHEA-COMP:11338"/>
        <dbReference type="ChEBI" id="CHEBI:15377"/>
        <dbReference type="ChEBI" id="CHEBI:29969"/>
        <dbReference type="ChEBI" id="CHEBI:30089"/>
        <dbReference type="ChEBI" id="CHEBI:61930"/>
        <dbReference type="EC" id="3.5.1.98"/>
    </reaction>
    <physiologicalReaction direction="left-to-right" evidence="13">
        <dbReference type="Rhea" id="RHEA:58197"/>
    </physiologicalReaction>
</comment>
<comment type="subcellular location">
    <subcellularLocation>
        <location evidence="2">Nucleus</location>
    </subcellularLocation>
</comment>
<dbReference type="FunFam" id="3.40.800.20:FF:000014">
    <property type="entry name" value="Histone deacetylase 15"/>
    <property type="match status" value="1"/>
</dbReference>
<dbReference type="InterPro" id="IPR023801">
    <property type="entry name" value="His_deacetylse_dom"/>
</dbReference>
<evidence type="ECO:0000259" key="14">
    <source>
        <dbReference type="Pfam" id="PF00850"/>
    </source>
</evidence>
<keyword evidence="10" id="KW-0805">Transcription regulation</keyword>
<dbReference type="GO" id="GO:0050793">
    <property type="term" value="P:regulation of developmental process"/>
    <property type="evidence" value="ECO:0007669"/>
    <property type="project" value="UniProtKB-ARBA"/>
</dbReference>
<proteinExistence type="inferred from homology"/>
<dbReference type="EC" id="3.5.1.98" evidence="4"/>
<dbReference type="SUPFAM" id="SSF52768">
    <property type="entry name" value="Arginase/deacetylase"/>
    <property type="match status" value="1"/>
</dbReference>
<evidence type="ECO:0000256" key="2">
    <source>
        <dbReference type="ARBA" id="ARBA00004123"/>
    </source>
</evidence>
<evidence type="ECO:0000256" key="7">
    <source>
        <dbReference type="ARBA" id="ARBA00022801"/>
    </source>
</evidence>
<keyword evidence="5" id="KW-0678">Repressor</keyword>
<reference evidence="15 16" key="1">
    <citation type="submission" date="2024-01" db="EMBL/GenBank/DDBJ databases">
        <title>The genomes of 5 underutilized Papilionoideae crops provide insights into root nodulation and disease resistanc.</title>
        <authorList>
            <person name="Jiang F."/>
        </authorList>
    </citation>
    <scope>NUCLEOTIDE SEQUENCE [LARGE SCALE GENOMIC DNA]</scope>
    <source>
        <strain evidence="15">JINMINGXINNONG_FW02</strain>
        <tissue evidence="15">Leaves</tissue>
    </source>
</reference>
<dbReference type="PANTHER" id="PTHR10625">
    <property type="entry name" value="HISTONE DEACETYLASE HDAC1-RELATED"/>
    <property type="match status" value="1"/>
</dbReference>
<evidence type="ECO:0000313" key="16">
    <source>
        <dbReference type="Proteomes" id="UP001374584"/>
    </source>
</evidence>
<evidence type="ECO:0000256" key="10">
    <source>
        <dbReference type="ARBA" id="ARBA00023015"/>
    </source>
</evidence>
<comment type="cofactor">
    <cofactor evidence="1">
        <name>Zn(2+)</name>
        <dbReference type="ChEBI" id="CHEBI:29105"/>
    </cofactor>
</comment>
<evidence type="ECO:0000256" key="4">
    <source>
        <dbReference type="ARBA" id="ARBA00012111"/>
    </source>
</evidence>
<dbReference type="InterPro" id="IPR037138">
    <property type="entry name" value="His_deacetylse_dom_sf"/>
</dbReference>
<keyword evidence="9" id="KW-0156">Chromatin regulator</keyword>
<keyword evidence="8" id="KW-0862">Zinc</keyword>
<dbReference type="GO" id="GO:0040029">
    <property type="term" value="P:epigenetic regulation of gene expression"/>
    <property type="evidence" value="ECO:0007669"/>
    <property type="project" value="TreeGrafter"/>
</dbReference>
<evidence type="ECO:0000256" key="5">
    <source>
        <dbReference type="ARBA" id="ARBA00022491"/>
    </source>
</evidence>
<dbReference type="GO" id="GO:0141221">
    <property type="term" value="F:histone deacetylase activity, hydrolytic mechanism"/>
    <property type="evidence" value="ECO:0007669"/>
    <property type="project" value="UniProtKB-EC"/>
</dbReference>
<comment type="caution">
    <text evidence="15">The sequence shown here is derived from an EMBL/GenBank/DDBJ whole genome shotgun (WGS) entry which is preliminary data.</text>
</comment>
<dbReference type="Gene3D" id="3.40.800.20">
    <property type="entry name" value="Histone deacetylase domain"/>
    <property type="match status" value="1"/>
</dbReference>
<evidence type="ECO:0000256" key="3">
    <source>
        <dbReference type="ARBA" id="ARBA00007738"/>
    </source>
</evidence>
<evidence type="ECO:0000256" key="9">
    <source>
        <dbReference type="ARBA" id="ARBA00022853"/>
    </source>
</evidence>
<accession>A0AAN9M3U1</accession>
<evidence type="ECO:0000256" key="11">
    <source>
        <dbReference type="ARBA" id="ARBA00023163"/>
    </source>
</evidence>
<comment type="similarity">
    <text evidence="3">Belongs to the histone deacetylase family. HD type 2 subfamily.</text>
</comment>
<feature type="domain" description="Histone deacetylase" evidence="14">
    <location>
        <begin position="39"/>
        <end position="339"/>
    </location>
</feature>
<evidence type="ECO:0000256" key="12">
    <source>
        <dbReference type="ARBA" id="ARBA00023242"/>
    </source>
</evidence>
<name>A0AAN9M3U1_PHACN</name>
<dbReference type="PRINTS" id="PR01270">
    <property type="entry name" value="HDASUPER"/>
</dbReference>
<evidence type="ECO:0000256" key="13">
    <source>
        <dbReference type="ARBA" id="ARBA00049416"/>
    </source>
</evidence>
<keyword evidence="7" id="KW-0378">Hydrolase</keyword>
<dbReference type="InterPro" id="IPR000286">
    <property type="entry name" value="HDACs"/>
</dbReference>
<dbReference type="GO" id="GO:0005737">
    <property type="term" value="C:cytoplasm"/>
    <property type="evidence" value="ECO:0007669"/>
    <property type="project" value="UniProtKB-ARBA"/>
</dbReference>
<organism evidence="15 16">
    <name type="scientific">Phaseolus coccineus</name>
    <name type="common">Scarlet runner bean</name>
    <name type="synonym">Phaseolus multiflorus</name>
    <dbReference type="NCBI Taxonomy" id="3886"/>
    <lineage>
        <taxon>Eukaryota</taxon>
        <taxon>Viridiplantae</taxon>
        <taxon>Streptophyta</taxon>
        <taxon>Embryophyta</taxon>
        <taxon>Tracheophyta</taxon>
        <taxon>Spermatophyta</taxon>
        <taxon>Magnoliopsida</taxon>
        <taxon>eudicotyledons</taxon>
        <taxon>Gunneridae</taxon>
        <taxon>Pentapetalae</taxon>
        <taxon>rosids</taxon>
        <taxon>fabids</taxon>
        <taxon>Fabales</taxon>
        <taxon>Fabaceae</taxon>
        <taxon>Papilionoideae</taxon>
        <taxon>50 kb inversion clade</taxon>
        <taxon>NPAAA clade</taxon>
        <taxon>indigoferoid/millettioid clade</taxon>
        <taxon>Phaseoleae</taxon>
        <taxon>Phaseolus</taxon>
    </lineage>
</organism>
<dbReference type="PANTHER" id="PTHR10625:SF25">
    <property type="entry name" value="HISTONE DEACETYLASE 18-RELATED"/>
    <property type="match status" value="1"/>
</dbReference>
<sequence>MEGESAKKSSESSVNGQPRVGLLYDRRMCRHHTPNNEDHVETPNRIRSIWNQLESAGIPQRCLILEAKKAEDKHLRLVHSRIHVNLIKNISSKQFSSRRPEIASKLNSVYFNEGSSEAAYLAAGSAVQVVEKVASGELDSAVAIVRPPGHHAEQNEAMGFCLFNNVAVAARYLLDERPDLGVKKILIVDWDVHHGNGTQKMFWNDSRVLFFSVHRHEFGSFYPANDDGFYTKVGEGEGAGYNINVPWENGRCGDADYFAVWDHILLPVTKEFNPDIIIVSAGYDAAVGDPLGGCRVTPFGYSVLLKELMNFAEGRIVLILEGGYNLDSIARSMHACLEVLLKDKPVIRSLEAYPFQSTWNVIQAVRQTLSPFWPTLASELPLELVSQIAPPPHTLISSSDSEDEDEEGAPSLENVGELLEDVIKPLSKLKVDADEEIHVSSTWRSELSNVYIWYASYGSNMWKARFNCYLEGGQVEGMVKQCSGSVNRTLPKEIMWKTFPCDIFFGRDSSYSWGLGGVAFLNPEKKLEGKTHMCMYKISLEQFNDILFQENIISLDAGSPLFDITTLNAVSDKEFSFQEVVKGAWYGNVVYLGKEQDIPVITMTSSLLDIERFKSGKLPLRAPNKAYANSLIKGLVEGEQLSEAEAIAYIEVAAKSVIIA</sequence>
<evidence type="ECO:0000256" key="6">
    <source>
        <dbReference type="ARBA" id="ARBA00022723"/>
    </source>
</evidence>
<dbReference type="InterPro" id="IPR023696">
    <property type="entry name" value="Ureohydrolase_dom_sf"/>
</dbReference>
<protein>
    <recommendedName>
        <fullName evidence="4">histone deacetylase</fullName>
        <ecNumber evidence="4">3.5.1.98</ecNumber>
    </recommendedName>
</protein>
<keyword evidence="6" id="KW-0479">Metal-binding</keyword>